<feature type="region of interest" description="Disordered" evidence="1">
    <location>
        <begin position="247"/>
        <end position="411"/>
    </location>
</feature>
<proteinExistence type="predicted"/>
<keyword evidence="4" id="KW-1185">Reference proteome</keyword>
<evidence type="ECO:0008006" key="5">
    <source>
        <dbReference type="Google" id="ProtNLM"/>
    </source>
</evidence>
<dbReference type="EMBL" id="JBHSON010000040">
    <property type="protein sequence ID" value="MFC5749211.1"/>
    <property type="molecule type" value="Genomic_DNA"/>
</dbReference>
<feature type="compositionally biased region" description="Low complexity" evidence="1">
    <location>
        <begin position="247"/>
        <end position="267"/>
    </location>
</feature>
<gene>
    <name evidence="3" type="ORF">ACFPZN_26635</name>
</gene>
<reference evidence="4" key="1">
    <citation type="journal article" date="2019" name="Int. J. Syst. Evol. Microbiol.">
        <title>The Global Catalogue of Microorganisms (GCM) 10K type strain sequencing project: providing services to taxonomists for standard genome sequencing and annotation.</title>
        <authorList>
            <consortium name="The Broad Institute Genomics Platform"/>
            <consortium name="The Broad Institute Genome Sequencing Center for Infectious Disease"/>
            <person name="Wu L."/>
            <person name="Ma J."/>
        </authorList>
    </citation>
    <scope>NUCLEOTIDE SEQUENCE [LARGE SCALE GENOMIC DNA]</scope>
    <source>
        <strain evidence="4">KCTC 42087</strain>
    </source>
</reference>
<dbReference type="Proteomes" id="UP001596074">
    <property type="component" value="Unassembled WGS sequence"/>
</dbReference>
<feature type="compositionally biased region" description="Low complexity" evidence="1">
    <location>
        <begin position="290"/>
        <end position="315"/>
    </location>
</feature>
<accession>A0ABW1A3W8</accession>
<feature type="chain" id="PRO_5045063319" description="Secreted protein" evidence="2">
    <location>
        <begin position="20"/>
        <end position="411"/>
    </location>
</feature>
<sequence>MSVVAPLAAAIATGTAATATVPAAATPAVPGAAEAGPQAFLSRDAAKGSLPAEVADAAHPLVRIPATAANDVLTAQPGLASVNPKGAASRLGPGTLRTAQGEMRFTGMTASCEKDLDGLVRGFTRINPDATLNRALGKVPARPAKNHRVPAPKGRTVTLNKQLRDATGALTVVGAAVTEPNGVTRDYAVARCPAGIRTNGAGLGKPTRAKAGERRAPDPDRDGLLFNGGERTLRDLINMAQMGALAGLPSSVPRSGPRSGPRSNASPADTPEVLTQDTVADAPQGPAQDTAANVPNAPAANAPQGPEAPAAGAPKAPKKPKTSKKPKTTKSTKSKKPKTTKKSKKSRAGQSAGAPRPATGNASKTAKRLVSAPLPGDLRSTVTGMPGQVAGPATPSTGAILGGAPGLPMVG</sequence>
<feature type="compositionally biased region" description="Basic residues" evidence="1">
    <location>
        <begin position="316"/>
        <end position="347"/>
    </location>
</feature>
<organism evidence="3 4">
    <name type="scientific">Actinomadura rugatobispora</name>
    <dbReference type="NCBI Taxonomy" id="1994"/>
    <lineage>
        <taxon>Bacteria</taxon>
        <taxon>Bacillati</taxon>
        <taxon>Actinomycetota</taxon>
        <taxon>Actinomycetes</taxon>
        <taxon>Streptosporangiales</taxon>
        <taxon>Thermomonosporaceae</taxon>
        <taxon>Actinomadura</taxon>
    </lineage>
</organism>
<name>A0ABW1A3W8_9ACTN</name>
<feature type="region of interest" description="Disordered" evidence="1">
    <location>
        <begin position="196"/>
        <end position="227"/>
    </location>
</feature>
<evidence type="ECO:0000313" key="3">
    <source>
        <dbReference type="EMBL" id="MFC5749211.1"/>
    </source>
</evidence>
<feature type="compositionally biased region" description="Basic and acidic residues" evidence="1">
    <location>
        <begin position="210"/>
        <end position="223"/>
    </location>
</feature>
<evidence type="ECO:0000256" key="1">
    <source>
        <dbReference type="SAM" id="MobiDB-lite"/>
    </source>
</evidence>
<evidence type="ECO:0000256" key="2">
    <source>
        <dbReference type="SAM" id="SignalP"/>
    </source>
</evidence>
<dbReference type="RefSeq" id="WP_378284928.1">
    <property type="nucleotide sequence ID" value="NZ_JBHSON010000040.1"/>
</dbReference>
<keyword evidence="2" id="KW-0732">Signal</keyword>
<comment type="caution">
    <text evidence="3">The sequence shown here is derived from an EMBL/GenBank/DDBJ whole genome shotgun (WGS) entry which is preliminary data.</text>
</comment>
<feature type="signal peptide" evidence="2">
    <location>
        <begin position="1"/>
        <end position="19"/>
    </location>
</feature>
<evidence type="ECO:0000313" key="4">
    <source>
        <dbReference type="Proteomes" id="UP001596074"/>
    </source>
</evidence>
<protein>
    <recommendedName>
        <fullName evidence="5">Secreted protein</fullName>
    </recommendedName>
</protein>